<proteinExistence type="predicted"/>
<reference evidence="1" key="1">
    <citation type="submission" date="2018-06" db="EMBL/GenBank/DDBJ databases">
        <authorList>
            <person name="Zhirakovskaya E."/>
        </authorList>
    </citation>
    <scope>NUCLEOTIDE SEQUENCE</scope>
</reference>
<dbReference type="AlphaFoldDB" id="A0A3B0WFW8"/>
<evidence type="ECO:0000313" key="1">
    <source>
        <dbReference type="EMBL" id="VAW54908.1"/>
    </source>
</evidence>
<accession>A0A3B0WFW8</accession>
<feature type="non-terminal residue" evidence="1">
    <location>
        <position position="47"/>
    </location>
</feature>
<protein>
    <submittedName>
        <fullName evidence="1">Uncharacterized protein</fullName>
    </submittedName>
</protein>
<gene>
    <name evidence="1" type="ORF">MNBD_GAMMA07-2711</name>
</gene>
<organism evidence="1">
    <name type="scientific">hydrothermal vent metagenome</name>
    <dbReference type="NCBI Taxonomy" id="652676"/>
    <lineage>
        <taxon>unclassified sequences</taxon>
        <taxon>metagenomes</taxon>
        <taxon>ecological metagenomes</taxon>
    </lineage>
</organism>
<sequence length="47" mass="5447">MFKLFVLISSLIFSLLLSQSTWAFSYTQEITEAEIQQKVASMMPMEK</sequence>
<dbReference type="EMBL" id="UOFF01000070">
    <property type="protein sequence ID" value="VAW54908.1"/>
    <property type="molecule type" value="Genomic_DNA"/>
</dbReference>
<name>A0A3B0WFW8_9ZZZZ</name>